<evidence type="ECO:0000313" key="4">
    <source>
        <dbReference type="EMBL" id="KAJ0390013.1"/>
    </source>
</evidence>
<feature type="domain" description="Calponin-homology (CH)" evidence="3">
    <location>
        <begin position="127"/>
        <end position="233"/>
    </location>
</feature>
<dbReference type="InterPro" id="IPR001715">
    <property type="entry name" value="CH_dom"/>
</dbReference>
<accession>A0AAD5Q0H2</accession>
<dbReference type="EMBL" id="JAKCXM010002737">
    <property type="protein sequence ID" value="KAJ0390013.1"/>
    <property type="molecule type" value="Genomic_DNA"/>
</dbReference>
<evidence type="ECO:0000259" key="3">
    <source>
        <dbReference type="PROSITE" id="PS50021"/>
    </source>
</evidence>
<evidence type="ECO:0000256" key="1">
    <source>
        <dbReference type="ARBA" id="ARBA00022737"/>
    </source>
</evidence>
<keyword evidence="2" id="KW-0009">Actin-binding</keyword>
<dbReference type="PROSITE" id="PS00019">
    <property type="entry name" value="ACTININ_1"/>
    <property type="match status" value="1"/>
</dbReference>
<dbReference type="GO" id="GO:0032432">
    <property type="term" value="C:actin filament bundle"/>
    <property type="evidence" value="ECO:0007669"/>
    <property type="project" value="TreeGrafter"/>
</dbReference>
<dbReference type="GO" id="GO:0051639">
    <property type="term" value="P:actin filament network formation"/>
    <property type="evidence" value="ECO:0007669"/>
    <property type="project" value="TreeGrafter"/>
</dbReference>
<organism evidence="4 5">
    <name type="scientific">Pythium insidiosum</name>
    <name type="common">Pythiosis disease agent</name>
    <dbReference type="NCBI Taxonomy" id="114742"/>
    <lineage>
        <taxon>Eukaryota</taxon>
        <taxon>Sar</taxon>
        <taxon>Stramenopiles</taxon>
        <taxon>Oomycota</taxon>
        <taxon>Peronosporomycetes</taxon>
        <taxon>Pythiales</taxon>
        <taxon>Pythiaceae</taxon>
        <taxon>Pythium</taxon>
    </lineage>
</organism>
<evidence type="ECO:0000256" key="2">
    <source>
        <dbReference type="ARBA" id="ARBA00023203"/>
    </source>
</evidence>
<dbReference type="PANTHER" id="PTHR19961">
    <property type="entry name" value="FIMBRIN/PLASTIN"/>
    <property type="match status" value="1"/>
</dbReference>
<dbReference type="Gene3D" id="1.10.418.10">
    <property type="entry name" value="Calponin-like domain"/>
    <property type="match status" value="2"/>
</dbReference>
<dbReference type="PROSITE" id="PS50021">
    <property type="entry name" value="CH"/>
    <property type="match status" value="2"/>
</dbReference>
<evidence type="ECO:0000313" key="5">
    <source>
        <dbReference type="Proteomes" id="UP001209570"/>
    </source>
</evidence>
<dbReference type="InterPro" id="IPR039959">
    <property type="entry name" value="Fimbrin/Plastin"/>
</dbReference>
<dbReference type="GO" id="GO:0051015">
    <property type="term" value="F:actin filament binding"/>
    <property type="evidence" value="ECO:0007669"/>
    <property type="project" value="InterPro"/>
</dbReference>
<dbReference type="CDD" id="cd21219">
    <property type="entry name" value="CH_PLS_FIM_rpt3"/>
    <property type="match status" value="1"/>
</dbReference>
<dbReference type="GO" id="GO:0005737">
    <property type="term" value="C:cytoplasm"/>
    <property type="evidence" value="ECO:0007669"/>
    <property type="project" value="TreeGrafter"/>
</dbReference>
<dbReference type="InterPro" id="IPR036872">
    <property type="entry name" value="CH_dom_sf"/>
</dbReference>
<keyword evidence="1" id="KW-0677">Repeat</keyword>
<protein>
    <recommendedName>
        <fullName evidence="3">Calponin-homology (CH) domain-containing protein</fullName>
    </recommendedName>
</protein>
<dbReference type="GO" id="GO:0005884">
    <property type="term" value="C:actin filament"/>
    <property type="evidence" value="ECO:0007669"/>
    <property type="project" value="TreeGrafter"/>
</dbReference>
<sequence>MKLPPDQILLRWVNYHLKAAGHSKAVTNFSTDVQDATAYSILLHQIAPQTCELCHESTAEERAAHVIQNARRLEVETFIKPRDITSGNPKLNMSFVAQLFNTCPALDIVEEEIKQLEEVLYDDVGDTREERVFRMWINSLGIDEVYINHLFSDLRDGINLLKVFEKIEKGIVAWQKVNLIAPNKFKQVENCNYCVVLGKQLKFSLVNIGGADIFEGNKKLILSIIWQSMRHQQLKLLSDLARSRGRATGEGITDADIIQWANQKVRTGGKCMLWNLAR</sequence>
<dbReference type="Pfam" id="PF00307">
    <property type="entry name" value="CH"/>
    <property type="match status" value="2"/>
</dbReference>
<dbReference type="Proteomes" id="UP001209570">
    <property type="component" value="Unassembled WGS sequence"/>
</dbReference>
<comment type="caution">
    <text evidence="4">The sequence shown here is derived from an EMBL/GenBank/DDBJ whole genome shotgun (WGS) entry which is preliminary data.</text>
</comment>
<dbReference type="SMART" id="SM00033">
    <property type="entry name" value="CH"/>
    <property type="match status" value="2"/>
</dbReference>
<dbReference type="FunFam" id="1.10.418.10:FF:000042">
    <property type="entry name" value="Fimbrin, putative"/>
    <property type="match status" value="1"/>
</dbReference>
<feature type="domain" description="Calponin-homology (CH)" evidence="3">
    <location>
        <begin position="3"/>
        <end position="104"/>
    </location>
</feature>
<keyword evidence="5" id="KW-1185">Reference proteome</keyword>
<dbReference type="GO" id="GO:0051017">
    <property type="term" value="P:actin filament bundle assembly"/>
    <property type="evidence" value="ECO:0007669"/>
    <property type="project" value="InterPro"/>
</dbReference>
<proteinExistence type="predicted"/>
<dbReference type="AlphaFoldDB" id="A0AAD5Q0H2"/>
<name>A0AAD5Q0H2_PYTIN</name>
<dbReference type="PANTHER" id="PTHR19961:SF18">
    <property type="entry name" value="FI19014P1"/>
    <property type="match status" value="1"/>
</dbReference>
<dbReference type="InterPro" id="IPR001589">
    <property type="entry name" value="Actinin_actin-bd_CS"/>
</dbReference>
<reference evidence="4" key="1">
    <citation type="submission" date="2021-12" db="EMBL/GenBank/DDBJ databases">
        <title>Prjna785345.</title>
        <authorList>
            <person name="Rujirawat T."/>
            <person name="Krajaejun T."/>
        </authorList>
    </citation>
    <scope>NUCLEOTIDE SEQUENCE</scope>
    <source>
        <strain evidence="4">Pi057C3</strain>
    </source>
</reference>
<dbReference type="SUPFAM" id="SSF47576">
    <property type="entry name" value="Calponin-homology domain, CH-domain"/>
    <property type="match status" value="1"/>
</dbReference>
<gene>
    <name evidence="4" type="ORF">P43SY_010467</name>
</gene>